<keyword evidence="1" id="KW-0132">Cell division</keyword>
<accession>A0A831M2Q5</accession>
<dbReference type="AlphaFoldDB" id="A0A831M2Q5"/>
<evidence type="ECO:0000313" key="1">
    <source>
        <dbReference type="EMBL" id="HDS63788.1"/>
    </source>
</evidence>
<gene>
    <name evidence="1" type="ORF">ENN52_06670</name>
</gene>
<dbReference type="Gene3D" id="3.40.50.1440">
    <property type="entry name" value="Tubulin/FtsZ, GTPase domain"/>
    <property type="match status" value="1"/>
</dbReference>
<dbReference type="EMBL" id="DSBY01000267">
    <property type="protein sequence ID" value="HDS63788.1"/>
    <property type="molecule type" value="Genomic_DNA"/>
</dbReference>
<reference evidence="1" key="1">
    <citation type="journal article" date="2020" name="mSystems">
        <title>Genome- and Community-Level Interaction Insights into Carbon Utilization and Element Cycling Functions of Hydrothermarchaeota in Hydrothermal Sediment.</title>
        <authorList>
            <person name="Zhou Z."/>
            <person name="Liu Y."/>
            <person name="Xu W."/>
            <person name="Pan J."/>
            <person name="Luo Z.H."/>
            <person name="Li M."/>
        </authorList>
    </citation>
    <scope>NUCLEOTIDE SEQUENCE</scope>
    <source>
        <strain evidence="1">SpSt-1183</strain>
    </source>
</reference>
<dbReference type="InterPro" id="IPR036525">
    <property type="entry name" value="Tubulin/FtsZ_GTPase_sf"/>
</dbReference>
<sequence>MDRLYDHDRRSTILCMNALAIDLDANTLIQLEHLPEESKLFFPPIDPSHPYDVKTTIDIEEVMTRIQKVDTVQIDAILICAGLGGTLIETMDMIVPQLRETFIEPIFAVVT</sequence>
<keyword evidence="1" id="KW-0131">Cell cycle</keyword>
<protein>
    <submittedName>
        <fullName evidence="1">Cell division protein</fullName>
    </submittedName>
</protein>
<dbReference type="Proteomes" id="UP000885648">
    <property type="component" value="Unassembled WGS sequence"/>
</dbReference>
<comment type="caution">
    <text evidence="1">The sequence shown here is derived from an EMBL/GenBank/DDBJ whole genome shotgun (WGS) entry which is preliminary data.</text>
</comment>
<proteinExistence type="predicted"/>
<organism evidence="1">
    <name type="scientific">Methanofollis liminatans</name>
    <dbReference type="NCBI Taxonomy" id="2201"/>
    <lineage>
        <taxon>Archaea</taxon>
        <taxon>Methanobacteriati</taxon>
        <taxon>Methanobacteriota</taxon>
        <taxon>Stenosarchaea group</taxon>
        <taxon>Methanomicrobia</taxon>
        <taxon>Methanomicrobiales</taxon>
        <taxon>Methanomicrobiaceae</taxon>
        <taxon>Methanofollis</taxon>
    </lineage>
</organism>
<dbReference type="GO" id="GO:0051301">
    <property type="term" value="P:cell division"/>
    <property type="evidence" value="ECO:0007669"/>
    <property type="project" value="UniProtKB-KW"/>
</dbReference>
<feature type="non-terminal residue" evidence="1">
    <location>
        <position position="111"/>
    </location>
</feature>
<name>A0A831M2Q5_9EURY</name>